<dbReference type="AlphaFoldDB" id="A0A6I2UF13"/>
<protein>
    <submittedName>
        <fullName evidence="1">Uncharacterized protein</fullName>
    </submittedName>
</protein>
<organism evidence="1 2">
    <name type="scientific">Anaerovibrio slackiae</name>
    <dbReference type="NCBI Taxonomy" id="2652309"/>
    <lineage>
        <taxon>Bacteria</taxon>
        <taxon>Bacillati</taxon>
        <taxon>Bacillota</taxon>
        <taxon>Negativicutes</taxon>
        <taxon>Selenomonadales</taxon>
        <taxon>Selenomonadaceae</taxon>
        <taxon>Anaerovibrio</taxon>
    </lineage>
</organism>
<reference evidence="1 2" key="1">
    <citation type="submission" date="2019-08" db="EMBL/GenBank/DDBJ databases">
        <title>In-depth cultivation of the pig gut microbiome towards novel bacterial diversity and tailored functional studies.</title>
        <authorList>
            <person name="Wylensek D."/>
            <person name="Hitch T.C.A."/>
            <person name="Clavel T."/>
        </authorList>
    </citation>
    <scope>NUCLEOTIDE SEQUENCE [LARGE SCALE GENOMIC DNA]</scope>
    <source>
        <strain evidence="1 2">WCA-693-APC-5D-A</strain>
    </source>
</reference>
<accession>A0A6I2UF13</accession>
<evidence type="ECO:0000313" key="1">
    <source>
        <dbReference type="EMBL" id="MSU08164.1"/>
    </source>
</evidence>
<dbReference type="Proteomes" id="UP000433181">
    <property type="component" value="Unassembled WGS sequence"/>
</dbReference>
<keyword evidence="2" id="KW-1185">Reference proteome</keyword>
<dbReference type="RefSeq" id="WP_154406320.1">
    <property type="nucleotide sequence ID" value="NZ_VUNR01000005.1"/>
</dbReference>
<sequence length="78" mass="8843">MNKMCEVAHLLGLELGQFFMIDVFEGVFCITEHGLVNVILKGNVINNEQGEILQRLLLGDFEITHVAKWTKIKEGYHG</sequence>
<gene>
    <name evidence="1" type="ORF">FYJ84_04045</name>
</gene>
<comment type="caution">
    <text evidence="1">The sequence shown here is derived from an EMBL/GenBank/DDBJ whole genome shotgun (WGS) entry which is preliminary data.</text>
</comment>
<proteinExistence type="predicted"/>
<evidence type="ECO:0000313" key="2">
    <source>
        <dbReference type="Proteomes" id="UP000433181"/>
    </source>
</evidence>
<dbReference type="EMBL" id="VUNR01000005">
    <property type="protein sequence ID" value="MSU08164.1"/>
    <property type="molecule type" value="Genomic_DNA"/>
</dbReference>
<dbReference type="GeneID" id="96778077"/>
<name>A0A6I2UF13_9FIRM</name>